<evidence type="ECO:0000313" key="3">
    <source>
        <dbReference type="Proteomes" id="UP001569904"/>
    </source>
</evidence>
<proteinExistence type="predicted"/>
<dbReference type="RefSeq" id="WP_371941612.1">
    <property type="nucleotide sequence ID" value="NZ_JAXCEH010000008.1"/>
</dbReference>
<protein>
    <submittedName>
        <fullName evidence="2">Uncharacterized protein</fullName>
    </submittedName>
</protein>
<dbReference type="EMBL" id="JAXCEH010000008">
    <property type="protein sequence ID" value="MFA1554950.1"/>
    <property type="molecule type" value="Genomic_DNA"/>
</dbReference>
<dbReference type="InterPro" id="IPR013324">
    <property type="entry name" value="RNA_pol_sigma_r3/r4-like"/>
</dbReference>
<reference evidence="2 3" key="1">
    <citation type="submission" date="2023-11" db="EMBL/GenBank/DDBJ databases">
        <title>Actinomadura monticuli sp. nov., isolated from volcanic ash.</title>
        <authorList>
            <person name="Lee S.D."/>
            <person name="Yang H."/>
            <person name="Kim I.S."/>
        </authorList>
    </citation>
    <scope>NUCLEOTIDE SEQUENCE [LARGE SCALE GENOMIC DNA]</scope>
    <source>
        <strain evidence="2 3">DSM 45346</strain>
    </source>
</reference>
<evidence type="ECO:0000313" key="2">
    <source>
        <dbReference type="EMBL" id="MFA1554950.1"/>
    </source>
</evidence>
<feature type="region of interest" description="Disordered" evidence="1">
    <location>
        <begin position="39"/>
        <end position="64"/>
    </location>
</feature>
<evidence type="ECO:0000256" key="1">
    <source>
        <dbReference type="SAM" id="MobiDB-lite"/>
    </source>
</evidence>
<sequence length="64" mass="7689">MDDDGVTYRGLERAEHDPRLREALTALPRRQRAVLVLRYHGRRRRRTQDHQAAGERRVHAPHRR</sequence>
<gene>
    <name evidence="2" type="ORF">SM436_14775</name>
</gene>
<dbReference type="Proteomes" id="UP001569904">
    <property type="component" value="Unassembled WGS sequence"/>
</dbReference>
<dbReference type="Gene3D" id="1.10.10.10">
    <property type="entry name" value="Winged helix-like DNA-binding domain superfamily/Winged helix DNA-binding domain"/>
    <property type="match status" value="1"/>
</dbReference>
<organism evidence="2 3">
    <name type="scientific">Actinomadura chokoriensis</name>
    <dbReference type="NCBI Taxonomy" id="454156"/>
    <lineage>
        <taxon>Bacteria</taxon>
        <taxon>Bacillati</taxon>
        <taxon>Actinomycetota</taxon>
        <taxon>Actinomycetes</taxon>
        <taxon>Streptosporangiales</taxon>
        <taxon>Thermomonosporaceae</taxon>
        <taxon>Actinomadura</taxon>
    </lineage>
</organism>
<name>A0ABV4QWG1_9ACTN</name>
<keyword evidence="3" id="KW-1185">Reference proteome</keyword>
<comment type="caution">
    <text evidence="2">The sequence shown here is derived from an EMBL/GenBank/DDBJ whole genome shotgun (WGS) entry which is preliminary data.</text>
</comment>
<dbReference type="InterPro" id="IPR036388">
    <property type="entry name" value="WH-like_DNA-bd_sf"/>
</dbReference>
<dbReference type="SUPFAM" id="SSF88659">
    <property type="entry name" value="Sigma3 and sigma4 domains of RNA polymerase sigma factors"/>
    <property type="match status" value="1"/>
</dbReference>
<accession>A0ABV4QWG1</accession>
<feature type="compositionally biased region" description="Basic and acidic residues" evidence="1">
    <location>
        <begin position="48"/>
        <end position="58"/>
    </location>
</feature>